<evidence type="ECO:0000313" key="1">
    <source>
        <dbReference type="EMBL" id="VDM23645.1"/>
    </source>
</evidence>
<reference evidence="1 2" key="2">
    <citation type="submission" date="2018-11" db="EMBL/GenBank/DDBJ databases">
        <authorList>
            <consortium name="Pathogen Informatics"/>
        </authorList>
    </citation>
    <scope>NUCLEOTIDE SEQUENCE [LARGE SCALE GENOMIC DNA]</scope>
</reference>
<dbReference type="WBParaSite" id="TTAC_0000388901-mRNA-1">
    <property type="protein sequence ID" value="TTAC_0000388901-mRNA-1"/>
    <property type="gene ID" value="TTAC_0000388901"/>
</dbReference>
<dbReference type="AlphaFoldDB" id="A0A0R3WSZ9"/>
<gene>
    <name evidence="1" type="ORF">TTAC_LOCUS3874</name>
</gene>
<proteinExistence type="predicted"/>
<evidence type="ECO:0000313" key="3">
    <source>
        <dbReference type="WBParaSite" id="TTAC_0000388901-mRNA-1"/>
    </source>
</evidence>
<keyword evidence="2" id="KW-1185">Reference proteome</keyword>
<name>A0A0R3WSZ9_HYDTA</name>
<protein>
    <submittedName>
        <fullName evidence="1 3">Uncharacterized protein</fullName>
    </submittedName>
</protein>
<accession>A0A0R3WSZ9</accession>
<organism evidence="3">
    <name type="scientific">Hydatigena taeniaeformis</name>
    <name type="common">Feline tapeworm</name>
    <name type="synonym">Taenia taeniaeformis</name>
    <dbReference type="NCBI Taxonomy" id="6205"/>
    <lineage>
        <taxon>Eukaryota</taxon>
        <taxon>Metazoa</taxon>
        <taxon>Spiralia</taxon>
        <taxon>Lophotrochozoa</taxon>
        <taxon>Platyhelminthes</taxon>
        <taxon>Cestoda</taxon>
        <taxon>Eucestoda</taxon>
        <taxon>Cyclophyllidea</taxon>
        <taxon>Taeniidae</taxon>
        <taxon>Hydatigera</taxon>
    </lineage>
</organism>
<dbReference type="Proteomes" id="UP000274429">
    <property type="component" value="Unassembled WGS sequence"/>
</dbReference>
<reference evidence="3" key="1">
    <citation type="submission" date="2017-02" db="UniProtKB">
        <authorList>
            <consortium name="WormBaseParasite"/>
        </authorList>
    </citation>
    <scope>IDENTIFICATION</scope>
</reference>
<evidence type="ECO:0000313" key="2">
    <source>
        <dbReference type="Proteomes" id="UP000274429"/>
    </source>
</evidence>
<dbReference type="EMBL" id="UYWX01003204">
    <property type="protein sequence ID" value="VDM23645.1"/>
    <property type="molecule type" value="Genomic_DNA"/>
</dbReference>
<sequence length="84" mass="9146">MCPADVTARLSPQILHNQWAVRLFTSPSSRLNVAPPDSLTCRHTLPPTLTSAFFAPSPLLPLFVPPPPPPLSVYCLLNSTPESR</sequence>